<evidence type="ECO:0000256" key="1">
    <source>
        <dbReference type="SAM" id="MobiDB-lite"/>
    </source>
</evidence>
<dbReference type="AlphaFoldDB" id="A0A8S3HPC4"/>
<evidence type="ECO:0000313" key="3">
    <source>
        <dbReference type="Proteomes" id="UP000676336"/>
    </source>
</evidence>
<feature type="region of interest" description="Disordered" evidence="1">
    <location>
        <begin position="79"/>
        <end position="102"/>
    </location>
</feature>
<comment type="caution">
    <text evidence="2">The sequence shown here is derived from an EMBL/GenBank/DDBJ whole genome shotgun (WGS) entry which is preliminary data.</text>
</comment>
<feature type="non-terminal residue" evidence="2">
    <location>
        <position position="1"/>
    </location>
</feature>
<organism evidence="2 3">
    <name type="scientific">Rotaria magnacalcarata</name>
    <dbReference type="NCBI Taxonomy" id="392030"/>
    <lineage>
        <taxon>Eukaryota</taxon>
        <taxon>Metazoa</taxon>
        <taxon>Spiralia</taxon>
        <taxon>Gnathifera</taxon>
        <taxon>Rotifera</taxon>
        <taxon>Eurotatoria</taxon>
        <taxon>Bdelloidea</taxon>
        <taxon>Philodinida</taxon>
        <taxon>Philodinidae</taxon>
        <taxon>Rotaria</taxon>
    </lineage>
</organism>
<dbReference type="EMBL" id="CAJOBI010320964">
    <property type="protein sequence ID" value="CAF5185038.1"/>
    <property type="molecule type" value="Genomic_DNA"/>
</dbReference>
<dbReference type="Proteomes" id="UP000676336">
    <property type="component" value="Unassembled WGS sequence"/>
</dbReference>
<sequence length="102" mass="10981">MNAYSHSAYVDAANTTTSGAGKYLLWFLIIASWNLVNAFPTTDDISPIKNSFEELRERYRRDAKNTITCDASCTCQCSSTEASQTSEATSVGTTTSSSTSSA</sequence>
<proteinExistence type="predicted"/>
<accession>A0A8S3HPC4</accession>
<name>A0A8S3HPC4_9BILA</name>
<reference evidence="2" key="1">
    <citation type="submission" date="2021-02" db="EMBL/GenBank/DDBJ databases">
        <authorList>
            <person name="Nowell W R."/>
        </authorList>
    </citation>
    <scope>NUCLEOTIDE SEQUENCE</scope>
</reference>
<protein>
    <submittedName>
        <fullName evidence="2">Uncharacterized protein</fullName>
    </submittedName>
</protein>
<evidence type="ECO:0000313" key="2">
    <source>
        <dbReference type="EMBL" id="CAF5185038.1"/>
    </source>
</evidence>
<gene>
    <name evidence="2" type="ORF">SMN809_LOCUS70188</name>
</gene>